<evidence type="ECO:0000313" key="2">
    <source>
        <dbReference type="EMBL" id="MBD8528013.1"/>
    </source>
</evidence>
<protein>
    <submittedName>
        <fullName evidence="2">AAA family ATPase</fullName>
    </submittedName>
</protein>
<dbReference type="Pfam" id="PF07728">
    <property type="entry name" value="AAA_5"/>
    <property type="match status" value="1"/>
</dbReference>
<proteinExistence type="predicted"/>
<dbReference type="GO" id="GO:0005524">
    <property type="term" value="F:ATP binding"/>
    <property type="evidence" value="ECO:0007669"/>
    <property type="project" value="InterPro"/>
</dbReference>
<gene>
    <name evidence="2" type="ORF">IFO71_19875</name>
</gene>
<name>A0AAW3ZPY3_9GAMM</name>
<feature type="domain" description="ATPase dynein-related AAA" evidence="1">
    <location>
        <begin position="86"/>
        <end position="226"/>
    </location>
</feature>
<dbReference type="PANTHER" id="PTHR42759:SF1">
    <property type="entry name" value="MAGNESIUM-CHELATASE SUBUNIT CHLD"/>
    <property type="match status" value="1"/>
</dbReference>
<dbReference type="InterPro" id="IPR011704">
    <property type="entry name" value="ATPase_dyneun-rel_AAA"/>
</dbReference>
<evidence type="ECO:0000313" key="3">
    <source>
        <dbReference type="Proteomes" id="UP000613768"/>
    </source>
</evidence>
<organism evidence="2 3">
    <name type="scientific">Pseudomarimonas arenosa</name>
    <dbReference type="NCBI Taxonomy" id="2774145"/>
    <lineage>
        <taxon>Bacteria</taxon>
        <taxon>Pseudomonadati</taxon>
        <taxon>Pseudomonadota</taxon>
        <taxon>Gammaproteobacteria</taxon>
        <taxon>Lysobacterales</taxon>
        <taxon>Lysobacteraceae</taxon>
        <taxon>Pseudomarimonas</taxon>
    </lineage>
</organism>
<keyword evidence="3" id="KW-1185">Reference proteome</keyword>
<dbReference type="SUPFAM" id="SSF52540">
    <property type="entry name" value="P-loop containing nucleoside triphosphate hydrolases"/>
    <property type="match status" value="1"/>
</dbReference>
<dbReference type="Gene3D" id="3.40.50.300">
    <property type="entry name" value="P-loop containing nucleotide triphosphate hydrolases"/>
    <property type="match status" value="1"/>
</dbReference>
<evidence type="ECO:0000259" key="1">
    <source>
        <dbReference type="Pfam" id="PF07728"/>
    </source>
</evidence>
<sequence>MDEVLRRPAEQEYAAELEALRQNDQDPRPSNWQLSPRAVLAYVLGRKPLKAKIAGKSTEVAIRRKFFGDDTLVERAIVTLASERALLLVGEPGTGKSWLSEHLAAAICGNSTLVIQGTAGTTEEHIKYSWNIARVIAEGPRAENLIPSPSMVAMQRGALLRFEEITRCVPDVQDALVSLLSDKRIAIPELPGDSGVAARPGFNIIATANSRDQGVNQLSAALKRRFNYVHIPLIADKATEMEVVRERSAQLIAQYNIPKTLDTPIIELLTTVFREIRLGRSEEGVSLKSPSTTLSTAEAIGVALDAALHARYFGNGEVGAGTLARHLIGSLVKEDLADLASLKEYVTLVAKKRADGAKHWREFVQGAQTVLG</sequence>
<accession>A0AAW3ZPY3</accession>
<dbReference type="GO" id="GO:0016887">
    <property type="term" value="F:ATP hydrolysis activity"/>
    <property type="evidence" value="ECO:0007669"/>
    <property type="project" value="InterPro"/>
</dbReference>
<reference evidence="2 3" key="1">
    <citation type="submission" date="2020-09" db="EMBL/GenBank/DDBJ databases">
        <title>Pseudoxanthomonas sp. CAU 1598 isolated from sand of Yaerae Beach.</title>
        <authorList>
            <person name="Kim W."/>
        </authorList>
    </citation>
    <scope>NUCLEOTIDE SEQUENCE [LARGE SCALE GENOMIC DNA]</scope>
    <source>
        <strain evidence="2 3">CAU 1598</strain>
    </source>
</reference>
<comment type="caution">
    <text evidence="2">The sequence shown here is derived from an EMBL/GenBank/DDBJ whole genome shotgun (WGS) entry which is preliminary data.</text>
</comment>
<dbReference type="EMBL" id="JACYTR010000076">
    <property type="protein sequence ID" value="MBD8528013.1"/>
    <property type="molecule type" value="Genomic_DNA"/>
</dbReference>
<dbReference type="InterPro" id="IPR050764">
    <property type="entry name" value="CbbQ/NirQ/NorQ/GpvN"/>
</dbReference>
<dbReference type="Proteomes" id="UP000613768">
    <property type="component" value="Unassembled WGS sequence"/>
</dbReference>
<dbReference type="PANTHER" id="PTHR42759">
    <property type="entry name" value="MOXR FAMILY PROTEIN"/>
    <property type="match status" value="1"/>
</dbReference>
<dbReference type="AlphaFoldDB" id="A0AAW3ZPY3"/>
<dbReference type="InterPro" id="IPR027417">
    <property type="entry name" value="P-loop_NTPase"/>
</dbReference>